<keyword evidence="5" id="KW-1185">Reference proteome</keyword>
<dbReference type="AlphaFoldDB" id="A0A815AGK4"/>
<sequence>MEDADDDFSGEQLLPRSIESTESSIFSEPIDNEEDSQRSSVESQRSSVGSEPQQQLDAIGVNTTAQRHIMISYNEMSRSRCIEIRNELKKLKFRVWMDVFDMYGCILKSMAEAVKNSSIVLLCVTQKYYDSYYCYLGM</sequence>
<evidence type="ECO:0000259" key="2">
    <source>
        <dbReference type="Pfam" id="PF13676"/>
    </source>
</evidence>
<dbReference type="PANTHER" id="PTHR46270:SF5">
    <property type="entry name" value="ADP-RIBOSYL CYCLASE_CYCLIC ADP-RIBOSE HYDROLASE"/>
    <property type="match status" value="1"/>
</dbReference>
<evidence type="ECO:0000313" key="4">
    <source>
        <dbReference type="EMBL" id="CAF4030149.1"/>
    </source>
</evidence>
<dbReference type="InterPro" id="IPR035897">
    <property type="entry name" value="Toll_tir_struct_dom_sf"/>
</dbReference>
<dbReference type="PANTHER" id="PTHR46270">
    <property type="entry name" value="ARMADILLO-TYPE FOLD-RELATED"/>
    <property type="match status" value="1"/>
</dbReference>
<feature type="compositionally biased region" description="Low complexity" evidence="1">
    <location>
        <begin position="17"/>
        <end position="29"/>
    </location>
</feature>
<dbReference type="SUPFAM" id="SSF52200">
    <property type="entry name" value="Toll/Interleukin receptor TIR domain"/>
    <property type="match status" value="1"/>
</dbReference>
<dbReference type="EMBL" id="CAJOBC010016831">
    <property type="protein sequence ID" value="CAF4030149.1"/>
    <property type="molecule type" value="Genomic_DNA"/>
</dbReference>
<dbReference type="Proteomes" id="UP000681722">
    <property type="component" value="Unassembled WGS sequence"/>
</dbReference>
<organism evidence="3 5">
    <name type="scientific">Didymodactylos carnosus</name>
    <dbReference type="NCBI Taxonomy" id="1234261"/>
    <lineage>
        <taxon>Eukaryota</taxon>
        <taxon>Metazoa</taxon>
        <taxon>Spiralia</taxon>
        <taxon>Gnathifera</taxon>
        <taxon>Rotifera</taxon>
        <taxon>Eurotatoria</taxon>
        <taxon>Bdelloidea</taxon>
        <taxon>Philodinida</taxon>
        <taxon>Philodinidae</taxon>
        <taxon>Didymodactylos</taxon>
    </lineage>
</organism>
<evidence type="ECO:0000313" key="3">
    <source>
        <dbReference type="EMBL" id="CAF1256528.1"/>
    </source>
</evidence>
<feature type="compositionally biased region" description="Low complexity" evidence="1">
    <location>
        <begin position="38"/>
        <end position="51"/>
    </location>
</feature>
<dbReference type="GO" id="GO:0007165">
    <property type="term" value="P:signal transduction"/>
    <property type="evidence" value="ECO:0007669"/>
    <property type="project" value="InterPro"/>
</dbReference>
<proteinExistence type="predicted"/>
<gene>
    <name evidence="3" type="ORF">GPM918_LOCUS26392</name>
    <name evidence="4" type="ORF">SRO942_LOCUS26537</name>
</gene>
<protein>
    <recommendedName>
        <fullName evidence="2">TIR domain-containing protein</fullName>
    </recommendedName>
</protein>
<comment type="caution">
    <text evidence="3">The sequence shown here is derived from an EMBL/GenBank/DDBJ whole genome shotgun (WGS) entry which is preliminary data.</text>
</comment>
<feature type="region of interest" description="Disordered" evidence="1">
    <location>
        <begin position="1"/>
        <end position="57"/>
    </location>
</feature>
<dbReference type="Proteomes" id="UP000663829">
    <property type="component" value="Unassembled WGS sequence"/>
</dbReference>
<dbReference type="Pfam" id="PF13676">
    <property type="entry name" value="TIR_2"/>
    <property type="match status" value="1"/>
</dbReference>
<dbReference type="Gene3D" id="3.40.50.10140">
    <property type="entry name" value="Toll/interleukin-1 receptor homology (TIR) domain"/>
    <property type="match status" value="1"/>
</dbReference>
<dbReference type="EMBL" id="CAJNOQ010010615">
    <property type="protein sequence ID" value="CAF1256528.1"/>
    <property type="molecule type" value="Genomic_DNA"/>
</dbReference>
<dbReference type="InterPro" id="IPR000157">
    <property type="entry name" value="TIR_dom"/>
</dbReference>
<dbReference type="OrthoDB" id="10008613at2759"/>
<name>A0A815AGK4_9BILA</name>
<evidence type="ECO:0000313" key="5">
    <source>
        <dbReference type="Proteomes" id="UP000663829"/>
    </source>
</evidence>
<evidence type="ECO:0000256" key="1">
    <source>
        <dbReference type="SAM" id="MobiDB-lite"/>
    </source>
</evidence>
<feature type="domain" description="TIR" evidence="2">
    <location>
        <begin position="69"/>
        <end position="134"/>
    </location>
</feature>
<reference evidence="3" key="1">
    <citation type="submission" date="2021-02" db="EMBL/GenBank/DDBJ databases">
        <authorList>
            <person name="Nowell W R."/>
        </authorList>
    </citation>
    <scope>NUCLEOTIDE SEQUENCE</scope>
</reference>
<accession>A0A815AGK4</accession>